<dbReference type="EMBL" id="CCRF01000064">
    <property type="protein sequence ID" value="CEE02033.1"/>
    <property type="molecule type" value="Genomic_DNA"/>
</dbReference>
<gene>
    <name evidence="6" type="ORF">BT1A1_2212</name>
</gene>
<name>A0A090J055_9BACI</name>
<proteinExistence type="inferred from homology"/>
<reference evidence="6 7" key="1">
    <citation type="submission" date="2014-07" db="EMBL/GenBank/DDBJ databases">
        <authorList>
            <person name="Wibberg Daniel"/>
        </authorList>
    </citation>
    <scope>NUCLEOTIDE SEQUENCE [LARGE SCALE GENOMIC DNA]</scope>
</reference>
<dbReference type="GO" id="GO:0030272">
    <property type="term" value="F:5-formyltetrahydrofolate cyclo-ligase activity"/>
    <property type="evidence" value="ECO:0007669"/>
    <property type="project" value="UniProtKB-EC"/>
</dbReference>
<feature type="binding site" evidence="4">
    <location>
        <begin position="134"/>
        <end position="142"/>
    </location>
    <ligand>
        <name>ATP</name>
        <dbReference type="ChEBI" id="CHEBI:30616"/>
    </ligand>
</feature>
<dbReference type="PANTHER" id="PTHR23407">
    <property type="entry name" value="ATPASE INHIBITOR/5-FORMYLTETRAHYDROFOLATE CYCLO-LIGASE"/>
    <property type="match status" value="1"/>
</dbReference>
<evidence type="ECO:0000256" key="3">
    <source>
        <dbReference type="ARBA" id="ARBA00022840"/>
    </source>
</evidence>
<dbReference type="EC" id="6.3.3.2" evidence="5"/>
<organism evidence="6 7">
    <name type="scientific">Caldibacillus thermoamylovorans</name>
    <dbReference type="NCBI Taxonomy" id="35841"/>
    <lineage>
        <taxon>Bacteria</taxon>
        <taxon>Bacillati</taxon>
        <taxon>Bacillota</taxon>
        <taxon>Bacilli</taxon>
        <taxon>Bacillales</taxon>
        <taxon>Bacillaceae</taxon>
        <taxon>Caldibacillus</taxon>
    </lineage>
</organism>
<dbReference type="Proteomes" id="UP000040576">
    <property type="component" value="Unassembled WGS sequence"/>
</dbReference>
<evidence type="ECO:0000313" key="7">
    <source>
        <dbReference type="Proteomes" id="UP000040576"/>
    </source>
</evidence>
<dbReference type="Pfam" id="PF01812">
    <property type="entry name" value="5-FTHF_cyc-lig"/>
    <property type="match status" value="1"/>
</dbReference>
<dbReference type="AlphaFoldDB" id="A0A090J055"/>
<keyword evidence="2 4" id="KW-0547">Nucleotide-binding</keyword>
<evidence type="ECO:0000256" key="1">
    <source>
        <dbReference type="ARBA" id="ARBA00010638"/>
    </source>
</evidence>
<keyword evidence="5" id="KW-0479">Metal-binding</keyword>
<evidence type="ECO:0000256" key="2">
    <source>
        <dbReference type="ARBA" id="ARBA00022741"/>
    </source>
</evidence>
<dbReference type="InterPro" id="IPR024185">
    <property type="entry name" value="FTHF_cligase-like_sf"/>
</dbReference>
<keyword evidence="3 4" id="KW-0067">ATP-binding</keyword>
<dbReference type="GO" id="GO:0009396">
    <property type="term" value="P:folic acid-containing compound biosynthetic process"/>
    <property type="evidence" value="ECO:0007669"/>
    <property type="project" value="TreeGrafter"/>
</dbReference>
<evidence type="ECO:0000313" key="6">
    <source>
        <dbReference type="EMBL" id="CEE02033.1"/>
    </source>
</evidence>
<evidence type="ECO:0000256" key="4">
    <source>
        <dbReference type="PIRSR" id="PIRSR006806-1"/>
    </source>
</evidence>
<feature type="binding site" evidence="4">
    <location>
        <begin position="4"/>
        <end position="8"/>
    </location>
    <ligand>
        <name>ATP</name>
        <dbReference type="ChEBI" id="CHEBI:30616"/>
    </ligand>
</feature>
<comment type="similarity">
    <text evidence="1 5">Belongs to the 5-formyltetrahydrofolate cyclo-ligase family.</text>
</comment>
<accession>A0A090J055</accession>
<comment type="catalytic activity">
    <reaction evidence="5">
        <text>(6S)-5-formyl-5,6,7,8-tetrahydrofolate + ATP = (6R)-5,10-methenyltetrahydrofolate + ADP + phosphate</text>
        <dbReference type="Rhea" id="RHEA:10488"/>
        <dbReference type="ChEBI" id="CHEBI:30616"/>
        <dbReference type="ChEBI" id="CHEBI:43474"/>
        <dbReference type="ChEBI" id="CHEBI:57455"/>
        <dbReference type="ChEBI" id="CHEBI:57457"/>
        <dbReference type="ChEBI" id="CHEBI:456216"/>
        <dbReference type="EC" id="6.3.3.2"/>
    </reaction>
</comment>
<dbReference type="SUPFAM" id="SSF100950">
    <property type="entry name" value="NagB/RpiA/CoA transferase-like"/>
    <property type="match status" value="1"/>
</dbReference>
<dbReference type="PIRSF" id="PIRSF006806">
    <property type="entry name" value="FTHF_cligase"/>
    <property type="match status" value="1"/>
</dbReference>
<dbReference type="Gene3D" id="3.40.50.10420">
    <property type="entry name" value="NagB/RpiA/CoA transferase-like"/>
    <property type="match status" value="1"/>
</dbReference>
<feature type="binding site" evidence="4">
    <location>
        <position position="50"/>
    </location>
    <ligand>
        <name>substrate</name>
    </ligand>
</feature>
<dbReference type="GO" id="GO:0046872">
    <property type="term" value="F:metal ion binding"/>
    <property type="evidence" value="ECO:0007669"/>
    <property type="project" value="UniProtKB-KW"/>
</dbReference>
<sequence>MISKKEFREKMKAKLLLLTKEDYHEKSSLIAEKLFKTEEWNKAKMIGITISRFPEVNTHPIIERAWSEEKLVAVPKCIPSSRALEFYTIHNFSEVEKGYFGLYEPLPKKAEKTDPAEIDLLFIPGLAFTKNGFRLGYGGGYYDRFLPNFTGESIVLSFREQLVDWLPVEEYDYQVKKILTDEDMFGFEE</sequence>
<protein>
    <recommendedName>
        <fullName evidence="5">5-formyltetrahydrofolate cyclo-ligase</fullName>
        <ecNumber evidence="5">6.3.3.2</ecNumber>
    </recommendedName>
</protein>
<dbReference type="GO" id="GO:0035999">
    <property type="term" value="P:tetrahydrofolate interconversion"/>
    <property type="evidence" value="ECO:0007669"/>
    <property type="project" value="TreeGrafter"/>
</dbReference>
<keyword evidence="6" id="KW-0436">Ligase</keyword>
<dbReference type="PANTHER" id="PTHR23407:SF1">
    <property type="entry name" value="5-FORMYLTETRAHYDROFOLATE CYCLO-LIGASE"/>
    <property type="match status" value="1"/>
</dbReference>
<dbReference type="GO" id="GO:0005524">
    <property type="term" value="F:ATP binding"/>
    <property type="evidence" value="ECO:0007669"/>
    <property type="project" value="UniProtKB-KW"/>
</dbReference>
<dbReference type="InterPro" id="IPR037171">
    <property type="entry name" value="NagB/RpiA_transferase-like"/>
</dbReference>
<dbReference type="NCBIfam" id="TIGR02727">
    <property type="entry name" value="MTHFS_bact"/>
    <property type="match status" value="1"/>
</dbReference>
<comment type="cofactor">
    <cofactor evidence="5">
        <name>Mg(2+)</name>
        <dbReference type="ChEBI" id="CHEBI:18420"/>
    </cofactor>
</comment>
<feature type="binding site" evidence="4">
    <location>
        <position position="55"/>
    </location>
    <ligand>
        <name>substrate</name>
    </ligand>
</feature>
<keyword evidence="7" id="KW-1185">Reference proteome</keyword>
<dbReference type="InterPro" id="IPR002698">
    <property type="entry name" value="FTHF_cligase"/>
</dbReference>
<evidence type="ECO:0000256" key="5">
    <source>
        <dbReference type="RuleBase" id="RU361279"/>
    </source>
</evidence>
<dbReference type="RefSeq" id="WP_081912344.1">
    <property type="nucleotide sequence ID" value="NZ_CCRF01000064.1"/>
</dbReference>
<keyword evidence="5" id="KW-0460">Magnesium</keyword>